<proteinExistence type="predicted"/>
<keyword evidence="2" id="KW-1133">Transmembrane helix</keyword>
<name>A0ABR1K2C5_9AGAR</name>
<keyword evidence="4" id="KW-1185">Reference proteome</keyword>
<evidence type="ECO:0000256" key="2">
    <source>
        <dbReference type="SAM" id="Phobius"/>
    </source>
</evidence>
<dbReference type="EMBL" id="JBANRG010000002">
    <property type="protein sequence ID" value="KAK7470742.1"/>
    <property type="molecule type" value="Genomic_DNA"/>
</dbReference>
<feature type="region of interest" description="Disordered" evidence="1">
    <location>
        <begin position="1"/>
        <end position="27"/>
    </location>
</feature>
<evidence type="ECO:0000313" key="3">
    <source>
        <dbReference type="EMBL" id="KAK7470742.1"/>
    </source>
</evidence>
<evidence type="ECO:0000313" key="4">
    <source>
        <dbReference type="Proteomes" id="UP001498398"/>
    </source>
</evidence>
<feature type="transmembrane region" description="Helical" evidence="2">
    <location>
        <begin position="131"/>
        <end position="149"/>
    </location>
</feature>
<organism evidence="3 4">
    <name type="scientific">Marasmiellus scandens</name>
    <dbReference type="NCBI Taxonomy" id="2682957"/>
    <lineage>
        <taxon>Eukaryota</taxon>
        <taxon>Fungi</taxon>
        <taxon>Dikarya</taxon>
        <taxon>Basidiomycota</taxon>
        <taxon>Agaricomycotina</taxon>
        <taxon>Agaricomycetes</taxon>
        <taxon>Agaricomycetidae</taxon>
        <taxon>Agaricales</taxon>
        <taxon>Marasmiineae</taxon>
        <taxon>Omphalotaceae</taxon>
        <taxon>Marasmiellus</taxon>
    </lineage>
</organism>
<dbReference type="PANTHER" id="PTHR37846:SF1">
    <property type="entry name" value="DEACETYLASE-LIKE PROTEIN"/>
    <property type="match status" value="1"/>
</dbReference>
<reference evidence="3 4" key="1">
    <citation type="submission" date="2024-01" db="EMBL/GenBank/DDBJ databases">
        <title>A draft genome for the cacao thread blight pathogen Marasmiellus scandens.</title>
        <authorList>
            <person name="Baruah I.K."/>
            <person name="Leung J."/>
            <person name="Bukari Y."/>
            <person name="Amoako-Attah I."/>
            <person name="Meinhardt L.W."/>
            <person name="Bailey B.A."/>
            <person name="Cohen S.P."/>
        </authorList>
    </citation>
    <scope>NUCLEOTIDE SEQUENCE [LARGE SCALE GENOMIC DNA]</scope>
    <source>
        <strain evidence="3 4">GH-19</strain>
    </source>
</reference>
<evidence type="ECO:0000256" key="1">
    <source>
        <dbReference type="SAM" id="MobiDB-lite"/>
    </source>
</evidence>
<gene>
    <name evidence="3" type="ORF">VKT23_002162</name>
</gene>
<keyword evidence="2" id="KW-0812">Transmembrane</keyword>
<protein>
    <recommendedName>
        <fullName evidence="5">Alkaline ceramidase</fullName>
    </recommendedName>
</protein>
<dbReference type="PANTHER" id="PTHR37846">
    <property type="entry name" value="YALI0B21296P"/>
    <property type="match status" value="1"/>
</dbReference>
<comment type="caution">
    <text evidence="3">The sequence shown here is derived from an EMBL/GenBank/DDBJ whole genome shotgun (WGS) entry which is preliminary data.</text>
</comment>
<feature type="compositionally biased region" description="Basic and acidic residues" evidence="1">
    <location>
        <begin position="7"/>
        <end position="19"/>
    </location>
</feature>
<dbReference type="Proteomes" id="UP001498398">
    <property type="component" value="Unassembled WGS sequence"/>
</dbReference>
<accession>A0ABR1K2C5</accession>
<sequence length="187" mass="21572">MARNRKREQQKLESLRPSEVKSTTQKPLLDIPEEEQWRIIQQSGILHKISDEDTKIPAPEPVPLAEEILDAAFYITPLSFLLLLLEILVHNQYGQTLTLQAALDRMVPGVPILSAFIFYTKRYKNHRAVQAFLLVISLLVGTRMVWLLARGSWVVNMRQVWYLAASPLCSTNYAHRYLPWAQFGFIL</sequence>
<evidence type="ECO:0008006" key="5">
    <source>
        <dbReference type="Google" id="ProtNLM"/>
    </source>
</evidence>
<keyword evidence="2" id="KW-0472">Membrane</keyword>